<dbReference type="Proteomes" id="UP000753908">
    <property type="component" value="Unassembled WGS sequence"/>
</dbReference>
<dbReference type="EMBL" id="JAHHIF010000018">
    <property type="protein sequence ID" value="MBW4545809.1"/>
    <property type="molecule type" value="Genomic_DNA"/>
</dbReference>
<evidence type="ECO:0000313" key="2">
    <source>
        <dbReference type="Proteomes" id="UP000753908"/>
    </source>
</evidence>
<dbReference type="AlphaFoldDB" id="A0A951PMA7"/>
<proteinExistence type="predicted"/>
<protein>
    <submittedName>
        <fullName evidence="1">Uncharacterized protein</fullName>
    </submittedName>
</protein>
<organism evidence="1 2">
    <name type="scientific">Symplocastrum torsivum CPER-KK1</name>
    <dbReference type="NCBI Taxonomy" id="450513"/>
    <lineage>
        <taxon>Bacteria</taxon>
        <taxon>Bacillati</taxon>
        <taxon>Cyanobacteriota</taxon>
        <taxon>Cyanophyceae</taxon>
        <taxon>Oscillatoriophycideae</taxon>
        <taxon>Oscillatoriales</taxon>
        <taxon>Microcoleaceae</taxon>
        <taxon>Symplocastrum</taxon>
    </lineage>
</organism>
<name>A0A951PMA7_9CYAN</name>
<sequence>MTTDHSASAEKRQAILQQIRERHGSRQKSSNNQQDIELRQNLARSNQQTRNNQEKALPIDFLKNVQQWINSPEIEPNSTSLQELEQRKQELQYRSAWLLGLLEVTQKELNAIQEHIKIRTTK</sequence>
<evidence type="ECO:0000313" key="1">
    <source>
        <dbReference type="EMBL" id="MBW4545809.1"/>
    </source>
</evidence>
<comment type="caution">
    <text evidence="1">The sequence shown here is derived from an EMBL/GenBank/DDBJ whole genome shotgun (WGS) entry which is preliminary data.</text>
</comment>
<reference evidence="1" key="1">
    <citation type="submission" date="2021-05" db="EMBL/GenBank/DDBJ databases">
        <authorList>
            <person name="Pietrasiak N."/>
            <person name="Ward R."/>
            <person name="Stajich J.E."/>
            <person name="Kurbessoian T."/>
        </authorList>
    </citation>
    <scope>NUCLEOTIDE SEQUENCE</scope>
    <source>
        <strain evidence="1">CPER-KK1</strain>
    </source>
</reference>
<reference evidence="1" key="2">
    <citation type="journal article" date="2022" name="Microbiol. Resour. Announc.">
        <title>Metagenome Sequencing to Explore Phylogenomics of Terrestrial Cyanobacteria.</title>
        <authorList>
            <person name="Ward R.D."/>
            <person name="Stajich J.E."/>
            <person name="Johansen J.R."/>
            <person name="Huntemann M."/>
            <person name="Clum A."/>
            <person name="Foster B."/>
            <person name="Foster B."/>
            <person name="Roux S."/>
            <person name="Palaniappan K."/>
            <person name="Varghese N."/>
            <person name="Mukherjee S."/>
            <person name="Reddy T.B.K."/>
            <person name="Daum C."/>
            <person name="Copeland A."/>
            <person name="Chen I.A."/>
            <person name="Ivanova N.N."/>
            <person name="Kyrpides N.C."/>
            <person name="Shapiro N."/>
            <person name="Eloe-Fadrosh E.A."/>
            <person name="Pietrasiak N."/>
        </authorList>
    </citation>
    <scope>NUCLEOTIDE SEQUENCE</scope>
    <source>
        <strain evidence="1">CPER-KK1</strain>
    </source>
</reference>
<gene>
    <name evidence="1" type="ORF">KME25_15380</name>
</gene>
<accession>A0A951PMA7</accession>